<dbReference type="InterPro" id="IPR041679">
    <property type="entry name" value="DNA2/NAM7-like_C"/>
</dbReference>
<dbReference type="InterPro" id="IPR045055">
    <property type="entry name" value="DNA2/NAM7-like"/>
</dbReference>
<evidence type="ECO:0000259" key="2">
    <source>
        <dbReference type="SMART" id="SM00952"/>
    </source>
</evidence>
<sequence>MQNLVRSRLEASRKELLDLGLRNPLLNYRYGATRGLEVVGAHSAQVFTQLVDAGKDFTFLAAAPTGSEGASTPHPLKLQSAEPEDKLQQRLLNTYYTARTIMEEQGTNTLFLAMGFLQWFETDQSTEPRLAPLVLVPVTLERGSATEKFRLRYSEADLEPNFSLAAKLKAEFGISLPGLPEEEGSSLDLYFELVALTIQSMSRWTVLPNQVALGFFSFGKFLLYNDLQPEAWPADQRPADHPLIEALLGTGFTDPAPSVGEEAFLDDEPMAGQLLQAVDADATQMLAMLAVHEGRNLVIQGPPGTGKSQTITNIIANAIGQGKKVLFVAEKAAALNVVKNRLDALDLGEACLELHSQKANKKELHTELRRTLELGKPALQHLQQQVALLEQHRQELNAYSKAVNAEIQASGLSAHDVMGRLIQLGAEIGQQALPALKFADIQSWDAVRMQRAEALAIRIAAGLQDNRPPDTYLFWGSGLQVLLPSRHAELIQLLDATASAAIAISKGAAAIARQAGMPIPAHRKQVMQLTEALQVAAGRPQLTGINMATIGWNDRLLELEALVENGQRLSEMEQQYAEKLLPEAWDATLMPIRTAIVAHGHKWYRFLFGEYKQAVQQLAAYSRQPLPADYEARLQLVDDILEVQRLKKTLKSQEGLAQTFFGTAWLGTASNWEQLKAATRFLSGVQEQIRTGKLDASFITYLEANEDRRLAADASQQLLSLLNEHGKQVQALTEMIQFNDGVRFPGATLLHQPFLVQVPLLQQWCEKPEALHEVIAFNNLVQLAGEEALLPLVQLAAHWPGAKELLLAVLQKTWYQHLLETAFHTMEPLRRFERSAHESVAAQFRQLDLRNLQFNRAQAALTHWEGLPPADAGGQMNLLRNEFNKKARHLPIRRLMEEAGAAIQAIKPVFMMSPLSIAHFLPPGAVDFDLVIFDEASQVRPVEALGAMLRGRQVVVVGDSQQLPPTAFFDSLTPGAENLESLTADLPSILSLCDAQGAPQRMLRWHYRSRHESLIRLSNQEFYDNKLVLFPAPGSRQGAGLFFHHLPHTAYDRGGSRTNVQEAEAVVLAVLEHTRKHPHQTLGVVAFSTAQRDAIQNRLEQARKQMPELEAWFARHPQEPFFVKNLENVQGDERDVIFISVGYGRIAKGYVSQSFGPLNMEGGEKRLNVLITRSRLRCEVFTNLTADDIDAGRSASRGVAVLKRFLQFAQHGTIEVPLESGRASGSPFEEAVVKRLTGMGYQVHQQVGAAGFFIDLAILDPEQPGRYVLGIECDGASYHSARTARDRDRLRQQVLEAMGWKLHRIWSTEWFRNQEKELERLVVAINTAWKASLDASEESDEVVTDTSVLREEPKAISSQLEPYQLVQLPAEISQLEMHQHPIGKMAKWVELVVRVEGPIHFDELARRMVEAAGITRVGPRIREHLKLATRFAEGSGAIRQNDSFLYLSGAGQAPMRDRSNLPPASRKWKYIAPEEIGSVLFKVVKDAVVIAPDEAYPIVVKLFGFARVTEEMRNDILQLIKPMKSSGLLKQSEAGLEAAI</sequence>
<keyword evidence="4" id="KW-1185">Reference proteome</keyword>
<dbReference type="InterPro" id="IPR027417">
    <property type="entry name" value="P-loop_NTPase"/>
</dbReference>
<dbReference type="InterPro" id="IPR041677">
    <property type="entry name" value="DNA2/NAM7_AAA_11"/>
</dbReference>
<dbReference type="FunFam" id="3.40.50.300:FF:002063">
    <property type="entry name" value="DNA helicase related protein"/>
    <property type="match status" value="1"/>
</dbReference>
<dbReference type="PANTHER" id="PTHR10887:SF530">
    <property type="entry name" value="SUPERFAMILY I DNA HELICASES"/>
    <property type="match status" value="1"/>
</dbReference>
<organism evidence="3 4">
    <name type="scientific">Cnuella takakiae</name>
    <dbReference type="NCBI Taxonomy" id="1302690"/>
    <lineage>
        <taxon>Bacteria</taxon>
        <taxon>Pseudomonadati</taxon>
        <taxon>Bacteroidota</taxon>
        <taxon>Chitinophagia</taxon>
        <taxon>Chitinophagales</taxon>
        <taxon>Chitinophagaceae</taxon>
        <taxon>Cnuella</taxon>
    </lineage>
</organism>
<name>A0A1M4XZM8_9BACT</name>
<dbReference type="OrthoDB" id="9757917at2"/>
<dbReference type="SUPFAM" id="SSF52980">
    <property type="entry name" value="Restriction endonuclease-like"/>
    <property type="match status" value="1"/>
</dbReference>
<feature type="coiled-coil region" evidence="1">
    <location>
        <begin position="379"/>
        <end position="409"/>
    </location>
</feature>
<dbReference type="InterPro" id="IPR021754">
    <property type="entry name" value="DUF3320"/>
</dbReference>
<dbReference type="Pfam" id="PF18741">
    <property type="entry name" value="MTES_1575"/>
    <property type="match status" value="1"/>
</dbReference>
<dbReference type="RefSeq" id="WP_073041199.1">
    <property type="nucleotide sequence ID" value="NZ_FQUO01000004.1"/>
</dbReference>
<dbReference type="InterPro" id="IPR049468">
    <property type="entry name" value="Restrct_endonuc-II-like_dom"/>
</dbReference>
<proteinExistence type="predicted"/>
<protein>
    <recommendedName>
        <fullName evidence="2">RAP domain-containing protein</fullName>
    </recommendedName>
</protein>
<evidence type="ECO:0000313" key="4">
    <source>
        <dbReference type="Proteomes" id="UP000184368"/>
    </source>
</evidence>
<dbReference type="InterPro" id="IPR011335">
    <property type="entry name" value="Restrct_endonuc-II-like"/>
</dbReference>
<evidence type="ECO:0000256" key="1">
    <source>
        <dbReference type="SAM" id="Coils"/>
    </source>
</evidence>
<evidence type="ECO:0000313" key="3">
    <source>
        <dbReference type="EMBL" id="SHE98888.1"/>
    </source>
</evidence>
<dbReference type="EMBL" id="FQUO01000004">
    <property type="protein sequence ID" value="SHE98888.1"/>
    <property type="molecule type" value="Genomic_DNA"/>
</dbReference>
<feature type="domain" description="RAP" evidence="2">
    <location>
        <begin position="1271"/>
        <end position="1325"/>
    </location>
</feature>
<dbReference type="Pfam" id="PF13087">
    <property type="entry name" value="AAA_12"/>
    <property type="match status" value="1"/>
</dbReference>
<dbReference type="SUPFAM" id="SSF52540">
    <property type="entry name" value="P-loop containing nucleoside triphosphate hydrolases"/>
    <property type="match status" value="1"/>
</dbReference>
<dbReference type="Proteomes" id="UP000184368">
    <property type="component" value="Unassembled WGS sequence"/>
</dbReference>
<dbReference type="FunFam" id="3.40.960.10:FF:000002">
    <property type="entry name" value="DNA helicase related protein"/>
    <property type="match status" value="1"/>
</dbReference>
<dbReference type="InterPro" id="IPR047187">
    <property type="entry name" value="SF1_C_Upf1"/>
</dbReference>
<dbReference type="Pfam" id="PF13086">
    <property type="entry name" value="AAA_11"/>
    <property type="match status" value="2"/>
</dbReference>
<dbReference type="STRING" id="1302690.BUE76_14665"/>
<dbReference type="Pfam" id="PF13195">
    <property type="entry name" value="DUF4011"/>
    <property type="match status" value="1"/>
</dbReference>
<keyword evidence="1" id="KW-0175">Coiled coil</keyword>
<dbReference type="PANTHER" id="PTHR10887">
    <property type="entry name" value="DNA2/NAM7 HELICASE FAMILY"/>
    <property type="match status" value="1"/>
</dbReference>
<dbReference type="Pfam" id="PF11784">
    <property type="entry name" value="DUF3320"/>
    <property type="match status" value="1"/>
</dbReference>
<accession>A0A1M4XZM8</accession>
<dbReference type="Gene3D" id="3.40.50.300">
    <property type="entry name" value="P-loop containing nucleotide triphosphate hydrolases"/>
    <property type="match status" value="3"/>
</dbReference>
<gene>
    <name evidence="3" type="ORF">SAMN05444008_10498</name>
</gene>
<reference evidence="3 4" key="1">
    <citation type="submission" date="2016-11" db="EMBL/GenBank/DDBJ databases">
        <authorList>
            <person name="Jaros S."/>
            <person name="Januszkiewicz K."/>
            <person name="Wedrychowicz H."/>
        </authorList>
    </citation>
    <scope>NUCLEOTIDE SEQUENCE [LARGE SCALE GENOMIC DNA]</scope>
    <source>
        <strain evidence="3 4">DSM 26897</strain>
    </source>
</reference>
<dbReference type="SMART" id="SM00952">
    <property type="entry name" value="RAP"/>
    <property type="match status" value="1"/>
</dbReference>
<dbReference type="InterPro" id="IPR013584">
    <property type="entry name" value="RAP"/>
</dbReference>
<dbReference type="InterPro" id="IPR025103">
    <property type="entry name" value="DUF4011"/>
</dbReference>
<dbReference type="Gene3D" id="3.40.960.10">
    <property type="entry name" value="VSR Endonuclease"/>
    <property type="match status" value="1"/>
</dbReference>
<dbReference type="GO" id="GO:0004386">
    <property type="term" value="F:helicase activity"/>
    <property type="evidence" value="ECO:0007669"/>
    <property type="project" value="InterPro"/>
</dbReference>
<dbReference type="CDD" id="cd18808">
    <property type="entry name" value="SF1_C_Upf1"/>
    <property type="match status" value="1"/>
</dbReference>